<reference evidence="2" key="3">
    <citation type="submission" date="2023-05" db="EMBL/GenBank/DDBJ databases">
        <authorList>
            <person name="Smith C.H."/>
        </authorList>
    </citation>
    <scope>NUCLEOTIDE SEQUENCE</scope>
    <source>
        <strain evidence="2">CHS0354</strain>
        <tissue evidence="2">Mantle</tissue>
    </source>
</reference>
<dbReference type="AlphaFoldDB" id="A0AAE0WC56"/>
<dbReference type="EMBL" id="JAEAOA010002066">
    <property type="protein sequence ID" value="KAK3609211.1"/>
    <property type="molecule type" value="Genomic_DNA"/>
</dbReference>
<reference evidence="2" key="2">
    <citation type="journal article" date="2021" name="Genome Biol. Evol.">
        <title>Developing a high-quality reference genome for a parasitic bivalve with doubly uniparental inheritance (Bivalvia: Unionida).</title>
        <authorList>
            <person name="Smith C.H."/>
        </authorList>
    </citation>
    <scope>NUCLEOTIDE SEQUENCE</scope>
    <source>
        <strain evidence="2">CHS0354</strain>
        <tissue evidence="2">Mantle</tissue>
    </source>
</reference>
<evidence type="ECO:0000313" key="2">
    <source>
        <dbReference type="EMBL" id="KAK3609211.1"/>
    </source>
</evidence>
<comment type="caution">
    <text evidence="2">The sequence shown here is derived from an EMBL/GenBank/DDBJ whole genome shotgun (WGS) entry which is preliminary data.</text>
</comment>
<name>A0AAE0WC56_9BIVA</name>
<evidence type="ECO:0000313" key="3">
    <source>
        <dbReference type="Proteomes" id="UP001195483"/>
    </source>
</evidence>
<reference evidence="2" key="1">
    <citation type="journal article" date="2021" name="Genome Biol. Evol.">
        <title>A High-Quality Reference Genome for a Parasitic Bivalve with Doubly Uniparental Inheritance (Bivalvia: Unionida).</title>
        <authorList>
            <person name="Smith C.H."/>
        </authorList>
    </citation>
    <scope>NUCLEOTIDE SEQUENCE</scope>
    <source>
        <strain evidence="2">CHS0354</strain>
    </source>
</reference>
<keyword evidence="3" id="KW-1185">Reference proteome</keyword>
<gene>
    <name evidence="2" type="ORF">CHS0354_035151</name>
</gene>
<feature type="compositionally biased region" description="Basic and acidic residues" evidence="1">
    <location>
        <begin position="16"/>
        <end position="25"/>
    </location>
</feature>
<sequence length="108" mass="12293">MSRQTPLAPSRRRRKASDPIFRDESETGLDDQAIRSSTETLKDFGSVELVDISLQENKRATEYLDGKSPMDLLLEAEHSNWLDFTVRELGCGSSCSISSNYCDCDWRR</sequence>
<organism evidence="2 3">
    <name type="scientific">Potamilus streckersoni</name>
    <dbReference type="NCBI Taxonomy" id="2493646"/>
    <lineage>
        <taxon>Eukaryota</taxon>
        <taxon>Metazoa</taxon>
        <taxon>Spiralia</taxon>
        <taxon>Lophotrochozoa</taxon>
        <taxon>Mollusca</taxon>
        <taxon>Bivalvia</taxon>
        <taxon>Autobranchia</taxon>
        <taxon>Heteroconchia</taxon>
        <taxon>Palaeoheterodonta</taxon>
        <taxon>Unionida</taxon>
        <taxon>Unionoidea</taxon>
        <taxon>Unionidae</taxon>
        <taxon>Ambleminae</taxon>
        <taxon>Lampsilini</taxon>
        <taxon>Potamilus</taxon>
    </lineage>
</organism>
<protein>
    <submittedName>
        <fullName evidence="2">Uncharacterized protein</fullName>
    </submittedName>
</protein>
<dbReference type="Proteomes" id="UP001195483">
    <property type="component" value="Unassembled WGS sequence"/>
</dbReference>
<proteinExistence type="predicted"/>
<accession>A0AAE0WC56</accession>
<feature type="region of interest" description="Disordered" evidence="1">
    <location>
        <begin position="1"/>
        <end position="34"/>
    </location>
</feature>
<evidence type="ECO:0000256" key="1">
    <source>
        <dbReference type="SAM" id="MobiDB-lite"/>
    </source>
</evidence>